<dbReference type="PANTHER" id="PTHR43297">
    <property type="entry name" value="OLIGOPEPTIDE TRANSPORT ATP-BINDING PROTEIN APPD"/>
    <property type="match status" value="1"/>
</dbReference>
<dbReference type="Pfam" id="PF00005">
    <property type="entry name" value="ABC_tran"/>
    <property type="match status" value="2"/>
</dbReference>
<evidence type="ECO:0000256" key="5">
    <source>
        <dbReference type="ARBA" id="ARBA00022741"/>
    </source>
</evidence>
<dbReference type="InterPro" id="IPR017871">
    <property type="entry name" value="ABC_transporter-like_CS"/>
</dbReference>
<feature type="domain" description="ABC transporter" evidence="8">
    <location>
        <begin position="280"/>
        <end position="529"/>
    </location>
</feature>
<comment type="similarity">
    <text evidence="2">Belongs to the ABC transporter superfamily.</text>
</comment>
<evidence type="ECO:0000313" key="10">
    <source>
        <dbReference type="Proteomes" id="UP001243757"/>
    </source>
</evidence>
<evidence type="ECO:0000256" key="2">
    <source>
        <dbReference type="ARBA" id="ARBA00005417"/>
    </source>
</evidence>
<dbReference type="PROSITE" id="PS50893">
    <property type="entry name" value="ABC_TRANSPORTER_2"/>
    <property type="match status" value="2"/>
</dbReference>
<dbReference type="NCBIfam" id="NF007739">
    <property type="entry name" value="PRK10419.1"/>
    <property type="match status" value="2"/>
</dbReference>
<evidence type="ECO:0000256" key="4">
    <source>
        <dbReference type="ARBA" id="ARBA00022475"/>
    </source>
</evidence>
<evidence type="ECO:0000313" key="9">
    <source>
        <dbReference type="EMBL" id="MDK3018831.1"/>
    </source>
</evidence>
<keyword evidence="5" id="KW-0547">Nucleotide-binding</keyword>
<evidence type="ECO:0000259" key="8">
    <source>
        <dbReference type="PROSITE" id="PS50893"/>
    </source>
</evidence>
<dbReference type="Gene3D" id="3.40.50.300">
    <property type="entry name" value="P-loop containing nucleotide triphosphate hydrolases"/>
    <property type="match status" value="2"/>
</dbReference>
<keyword evidence="7" id="KW-0472">Membrane</keyword>
<dbReference type="PROSITE" id="PS00211">
    <property type="entry name" value="ABC_TRANSPORTER_1"/>
    <property type="match status" value="2"/>
</dbReference>
<dbReference type="InterPro" id="IPR050388">
    <property type="entry name" value="ABC_Ni/Peptide_Import"/>
</dbReference>
<keyword evidence="4" id="KW-1003">Cell membrane</keyword>
<dbReference type="GO" id="GO:0005524">
    <property type="term" value="F:ATP binding"/>
    <property type="evidence" value="ECO:0007669"/>
    <property type="project" value="UniProtKB-KW"/>
</dbReference>
<keyword evidence="3" id="KW-0813">Transport</keyword>
<dbReference type="CDD" id="cd03257">
    <property type="entry name" value="ABC_NikE_OppD_transporters"/>
    <property type="match status" value="2"/>
</dbReference>
<dbReference type="InterPro" id="IPR003439">
    <property type="entry name" value="ABC_transporter-like_ATP-bd"/>
</dbReference>
<dbReference type="Proteomes" id="UP001243757">
    <property type="component" value="Unassembled WGS sequence"/>
</dbReference>
<dbReference type="EMBL" id="JASNJD010000010">
    <property type="protein sequence ID" value="MDK3018831.1"/>
    <property type="molecule type" value="Genomic_DNA"/>
</dbReference>
<dbReference type="SUPFAM" id="SSF52540">
    <property type="entry name" value="P-loop containing nucleoside triphosphate hydrolases"/>
    <property type="match status" value="2"/>
</dbReference>
<evidence type="ECO:0000256" key="1">
    <source>
        <dbReference type="ARBA" id="ARBA00004417"/>
    </source>
</evidence>
<proteinExistence type="inferred from homology"/>
<evidence type="ECO:0000256" key="3">
    <source>
        <dbReference type="ARBA" id="ARBA00022448"/>
    </source>
</evidence>
<evidence type="ECO:0000256" key="7">
    <source>
        <dbReference type="ARBA" id="ARBA00023136"/>
    </source>
</evidence>
<evidence type="ECO:0000256" key="6">
    <source>
        <dbReference type="ARBA" id="ARBA00022840"/>
    </source>
</evidence>
<dbReference type="SMART" id="SM00382">
    <property type="entry name" value="AAA"/>
    <property type="match status" value="2"/>
</dbReference>
<organism evidence="9 10">
    <name type="scientific">Pseudodonghicola flavimaris</name>
    <dbReference type="NCBI Taxonomy" id="3050036"/>
    <lineage>
        <taxon>Bacteria</taxon>
        <taxon>Pseudomonadati</taxon>
        <taxon>Pseudomonadota</taxon>
        <taxon>Alphaproteobacteria</taxon>
        <taxon>Rhodobacterales</taxon>
        <taxon>Paracoccaceae</taxon>
        <taxon>Pseudodonghicola</taxon>
    </lineage>
</organism>
<dbReference type="InterPro" id="IPR003593">
    <property type="entry name" value="AAA+_ATPase"/>
</dbReference>
<protein>
    <submittedName>
        <fullName evidence="9">ABC transporter ATP-binding protein</fullName>
    </submittedName>
</protein>
<dbReference type="Pfam" id="PF08352">
    <property type="entry name" value="oligo_HPY"/>
    <property type="match status" value="2"/>
</dbReference>
<dbReference type="RefSeq" id="WP_284481637.1">
    <property type="nucleotide sequence ID" value="NZ_JASNJD010000010.1"/>
</dbReference>
<dbReference type="InterPro" id="IPR027417">
    <property type="entry name" value="P-loop_NTPase"/>
</dbReference>
<feature type="domain" description="ABC transporter" evidence="8">
    <location>
        <begin position="8"/>
        <end position="259"/>
    </location>
</feature>
<keyword evidence="10" id="KW-1185">Reference proteome</keyword>
<keyword evidence="6 9" id="KW-0067">ATP-binding</keyword>
<sequence>MTDTPPILQIRDLKIALPKGADRPFALEGLDLTINPGEIVCLVGESGSGKSLCAGAIMRLLPEPHVHVAGGAIRFMGDELLAKTETEMRGIRGEDIAMIFQEPMTALNPQKTVGWQLDEVLRLHTKMNKAERKARAIEMLTRVHIPDPASAYNAYPHQISGGQRQRVMIAQALSLSPKLIIADEPTTALDVTTQLQILKLIRELQEQEGAGVLFITHDFGVVAEIADKVAVLCRGEMVEQGPAKEVLNNPQHAYTRALIGAVPALTPPPVKPVTKAPVVLKGTGLKKTFAARGGLLSGKRKAVTAVKDLTFQLHQGETLGVVGESGSGKTTVSRIVTRLLECDAGKVEMDGKDLLACSPAELRAMRKHIQMVFQDPMASLNPRKRVVDLIAQGPIVHGVDPDKARADARRLLELVELSPAAANRFPHEFSGGQRQRIGIARALALEPKVIVADEPVSALDVSVQAQVLKLLADLRDRLNLSLLFVTHDLRVAAQLCDRIIVMQKGEIVEHGLTAEIFASPQHPYTRNLLSSIPGRDWTPPSFRPDAA</sequence>
<dbReference type="NCBIfam" id="NF008453">
    <property type="entry name" value="PRK11308.1"/>
    <property type="match status" value="2"/>
</dbReference>
<accession>A0ABT7F2J5</accession>
<dbReference type="InterPro" id="IPR013563">
    <property type="entry name" value="Oligopep_ABC_C"/>
</dbReference>
<comment type="caution">
    <text evidence="9">The sequence shown here is derived from an EMBL/GenBank/DDBJ whole genome shotgun (WGS) entry which is preliminary data.</text>
</comment>
<dbReference type="PANTHER" id="PTHR43297:SF2">
    <property type="entry name" value="DIPEPTIDE TRANSPORT ATP-BINDING PROTEIN DPPD"/>
    <property type="match status" value="1"/>
</dbReference>
<gene>
    <name evidence="9" type="ORF">QO033_14195</name>
</gene>
<comment type="subcellular location">
    <subcellularLocation>
        <location evidence="1">Cell inner membrane</location>
        <topology evidence="1">Peripheral membrane protein</topology>
    </subcellularLocation>
</comment>
<name>A0ABT7F2J5_9RHOB</name>
<reference evidence="9 10" key="1">
    <citation type="submission" date="2023-05" db="EMBL/GenBank/DDBJ databases">
        <title>Pseudodonghicola sp. nov.</title>
        <authorList>
            <person name="Huang J."/>
        </authorList>
    </citation>
    <scope>NUCLEOTIDE SEQUENCE [LARGE SCALE GENOMIC DNA]</scope>
    <source>
        <strain evidence="9 10">IC7</strain>
    </source>
</reference>